<dbReference type="SUPFAM" id="SSF144091">
    <property type="entry name" value="Rhomboid-like"/>
    <property type="match status" value="1"/>
</dbReference>
<dbReference type="InterPro" id="IPR022764">
    <property type="entry name" value="Peptidase_S54_rhomboid_dom"/>
</dbReference>
<evidence type="ECO:0000259" key="8">
    <source>
        <dbReference type="Pfam" id="PF01694"/>
    </source>
</evidence>
<dbReference type="PANTHER" id="PTHR43731:SF14">
    <property type="entry name" value="PRESENILIN-ASSOCIATED RHOMBOID-LIKE PROTEIN, MITOCHONDRIAL"/>
    <property type="match status" value="1"/>
</dbReference>
<name>A0ABS6HWK3_MYCGD</name>
<dbReference type="InterPro" id="IPR035952">
    <property type="entry name" value="Rhomboid-like_sf"/>
</dbReference>
<keyword evidence="10" id="KW-1185">Reference proteome</keyword>
<sequence length="312" mass="33643">MSYSYDSARRGVNGRLRIRLGAVSTPYPPPPPAQVPTCYRHPDRPTYVSCTRCHRFICPECMRAAAVGHQCVDCVNEGARSVRAPRTQFGGKVREGAPVLTYTLIAVNVLMFVLELGAGALKRELALQPASVAAYDEYYRLVTSMFLHYGAMHLLFNMWALYVVGPPLEKWLGRLRFGALYALSGLGGSVLVYLLSHPLSATAGASGAIFGLFGAIFVVARHLNLDVRAIGVIVVINLVFTFVGPALGAGAISWQGHVGGLVTGAVVAAAFVYAPRARRNLVQGAVTLAFMVLFAALIFWRTDQLLYLLGVG</sequence>
<evidence type="ECO:0000313" key="10">
    <source>
        <dbReference type="Proteomes" id="UP000696413"/>
    </source>
</evidence>
<dbReference type="Pfam" id="PF01694">
    <property type="entry name" value="Rhomboid"/>
    <property type="match status" value="1"/>
</dbReference>
<dbReference type="GO" id="GO:0008233">
    <property type="term" value="F:peptidase activity"/>
    <property type="evidence" value="ECO:0007669"/>
    <property type="project" value="UniProtKB-KW"/>
</dbReference>
<dbReference type="SUPFAM" id="SSF57845">
    <property type="entry name" value="B-box zinc-binding domain"/>
    <property type="match status" value="1"/>
</dbReference>
<keyword evidence="4" id="KW-0378">Hydrolase</keyword>
<keyword evidence="5 7" id="KW-1133">Transmembrane helix</keyword>
<feature type="transmembrane region" description="Helical" evidence="7">
    <location>
        <begin position="254"/>
        <end position="274"/>
    </location>
</feature>
<evidence type="ECO:0000256" key="4">
    <source>
        <dbReference type="ARBA" id="ARBA00022801"/>
    </source>
</evidence>
<feature type="transmembrane region" description="Helical" evidence="7">
    <location>
        <begin position="99"/>
        <end position="121"/>
    </location>
</feature>
<evidence type="ECO:0000256" key="2">
    <source>
        <dbReference type="ARBA" id="ARBA00009045"/>
    </source>
</evidence>
<keyword evidence="9" id="KW-0645">Protease</keyword>
<evidence type="ECO:0000256" key="5">
    <source>
        <dbReference type="ARBA" id="ARBA00022989"/>
    </source>
</evidence>
<dbReference type="Gene3D" id="1.20.1540.10">
    <property type="entry name" value="Rhomboid-like"/>
    <property type="match status" value="1"/>
</dbReference>
<evidence type="ECO:0000313" key="9">
    <source>
        <dbReference type="EMBL" id="MBU8826059.1"/>
    </source>
</evidence>
<feature type="transmembrane region" description="Helical" evidence="7">
    <location>
        <begin position="227"/>
        <end position="248"/>
    </location>
</feature>
<organism evidence="9 10">
    <name type="scientific">Mycolicibacterium goodii</name>
    <name type="common">Mycobacterium goodii</name>
    <dbReference type="NCBI Taxonomy" id="134601"/>
    <lineage>
        <taxon>Bacteria</taxon>
        <taxon>Bacillati</taxon>
        <taxon>Actinomycetota</taxon>
        <taxon>Actinomycetes</taxon>
        <taxon>Mycobacteriales</taxon>
        <taxon>Mycobacteriaceae</taxon>
        <taxon>Mycolicibacterium</taxon>
    </lineage>
</organism>
<comment type="caution">
    <text evidence="9">The sequence shown here is derived from an EMBL/GenBank/DDBJ whole genome shotgun (WGS) entry which is preliminary data.</text>
</comment>
<feature type="transmembrane region" description="Helical" evidence="7">
    <location>
        <begin position="201"/>
        <end position="220"/>
    </location>
</feature>
<dbReference type="Proteomes" id="UP000696413">
    <property type="component" value="Unassembled WGS sequence"/>
</dbReference>
<evidence type="ECO:0000256" key="6">
    <source>
        <dbReference type="ARBA" id="ARBA00023136"/>
    </source>
</evidence>
<keyword evidence="6 7" id="KW-0472">Membrane</keyword>
<feature type="transmembrane region" description="Helical" evidence="7">
    <location>
        <begin position="281"/>
        <end position="300"/>
    </location>
</feature>
<accession>A0ABS6HWK3</accession>
<feature type="domain" description="Peptidase S54 rhomboid" evidence="8">
    <location>
        <begin position="136"/>
        <end position="272"/>
    </location>
</feature>
<evidence type="ECO:0000256" key="3">
    <source>
        <dbReference type="ARBA" id="ARBA00022692"/>
    </source>
</evidence>
<keyword evidence="3 7" id="KW-0812">Transmembrane</keyword>
<protein>
    <submittedName>
        <fullName evidence="9">Rhomboid family intramembrane serine protease</fullName>
    </submittedName>
</protein>
<evidence type="ECO:0000256" key="7">
    <source>
        <dbReference type="SAM" id="Phobius"/>
    </source>
</evidence>
<dbReference type="PANTHER" id="PTHR43731">
    <property type="entry name" value="RHOMBOID PROTEASE"/>
    <property type="match status" value="1"/>
</dbReference>
<dbReference type="GO" id="GO:0006508">
    <property type="term" value="P:proteolysis"/>
    <property type="evidence" value="ECO:0007669"/>
    <property type="project" value="UniProtKB-KW"/>
</dbReference>
<gene>
    <name evidence="9" type="ORF">KL859_24705</name>
</gene>
<dbReference type="EMBL" id="JAHBOM010000022">
    <property type="protein sequence ID" value="MBU8826059.1"/>
    <property type="molecule type" value="Genomic_DNA"/>
</dbReference>
<proteinExistence type="inferred from homology"/>
<dbReference type="InterPro" id="IPR050925">
    <property type="entry name" value="Rhomboid_protease_S54"/>
</dbReference>
<feature type="transmembrane region" description="Helical" evidence="7">
    <location>
        <begin position="141"/>
        <end position="165"/>
    </location>
</feature>
<reference evidence="9 10" key="1">
    <citation type="submission" date="2021-05" db="EMBL/GenBank/DDBJ databases">
        <title>Draft Genome Sequences of Clinical Respiratory Isolates of Mycobacterium goodii Recovered in Ireland.</title>
        <authorList>
            <person name="Flanagan P.R."/>
            <person name="Mok S."/>
            <person name="Roycroft E."/>
            <person name="Rogers T.R."/>
            <person name="Fitzgibbon M."/>
        </authorList>
    </citation>
    <scope>NUCLEOTIDE SEQUENCE [LARGE SCALE GENOMIC DNA]</scope>
    <source>
        <strain evidence="9 10">14IE55</strain>
    </source>
</reference>
<feature type="transmembrane region" description="Helical" evidence="7">
    <location>
        <begin position="177"/>
        <end position="195"/>
    </location>
</feature>
<comment type="subcellular location">
    <subcellularLocation>
        <location evidence="1">Membrane</location>
        <topology evidence="1">Multi-pass membrane protein</topology>
    </subcellularLocation>
</comment>
<evidence type="ECO:0000256" key="1">
    <source>
        <dbReference type="ARBA" id="ARBA00004141"/>
    </source>
</evidence>
<comment type="similarity">
    <text evidence="2">Belongs to the peptidase S54 family.</text>
</comment>